<evidence type="ECO:0000313" key="3">
    <source>
        <dbReference type="Proteomes" id="UP001175226"/>
    </source>
</evidence>
<evidence type="ECO:0000313" key="2">
    <source>
        <dbReference type="EMBL" id="KAK0454442.1"/>
    </source>
</evidence>
<protein>
    <recommendedName>
        <fullName evidence="4">Secreted protein</fullName>
    </recommendedName>
</protein>
<feature type="signal peptide" evidence="1">
    <location>
        <begin position="1"/>
        <end position="18"/>
    </location>
</feature>
<accession>A0AA39N1G3</accession>
<gene>
    <name evidence="2" type="ORF">EV421DRAFT_417586</name>
</gene>
<comment type="caution">
    <text evidence="2">The sequence shown here is derived from an EMBL/GenBank/DDBJ whole genome shotgun (WGS) entry which is preliminary data.</text>
</comment>
<proteinExistence type="predicted"/>
<sequence length="88" mass="9833">MGFVYLLLLSYLLIVARALLRWLVSGRCLTHIRNISPLVTFTSSNSSGAPKFMRACPGFLGGVQYWEYFVLNVGNTRKPRNATISGCF</sequence>
<keyword evidence="1" id="KW-0732">Signal</keyword>
<evidence type="ECO:0008006" key="4">
    <source>
        <dbReference type="Google" id="ProtNLM"/>
    </source>
</evidence>
<reference evidence="2" key="1">
    <citation type="submission" date="2023-06" db="EMBL/GenBank/DDBJ databases">
        <authorList>
            <consortium name="Lawrence Berkeley National Laboratory"/>
            <person name="Ahrendt S."/>
            <person name="Sahu N."/>
            <person name="Indic B."/>
            <person name="Wong-Bajracharya J."/>
            <person name="Merenyi Z."/>
            <person name="Ke H.-M."/>
            <person name="Monk M."/>
            <person name="Kocsube S."/>
            <person name="Drula E."/>
            <person name="Lipzen A."/>
            <person name="Balint B."/>
            <person name="Henrissat B."/>
            <person name="Andreopoulos B."/>
            <person name="Martin F.M."/>
            <person name="Harder C.B."/>
            <person name="Rigling D."/>
            <person name="Ford K.L."/>
            <person name="Foster G.D."/>
            <person name="Pangilinan J."/>
            <person name="Papanicolaou A."/>
            <person name="Barry K."/>
            <person name="LaButti K."/>
            <person name="Viragh M."/>
            <person name="Koriabine M."/>
            <person name="Yan M."/>
            <person name="Riley R."/>
            <person name="Champramary S."/>
            <person name="Plett K.L."/>
            <person name="Tsai I.J."/>
            <person name="Slot J."/>
            <person name="Sipos G."/>
            <person name="Plett J."/>
            <person name="Nagy L.G."/>
            <person name="Grigoriev I.V."/>
        </authorList>
    </citation>
    <scope>NUCLEOTIDE SEQUENCE</scope>
    <source>
        <strain evidence="2">FPL87.14</strain>
    </source>
</reference>
<organism evidence="2 3">
    <name type="scientific">Armillaria borealis</name>
    <dbReference type="NCBI Taxonomy" id="47425"/>
    <lineage>
        <taxon>Eukaryota</taxon>
        <taxon>Fungi</taxon>
        <taxon>Dikarya</taxon>
        <taxon>Basidiomycota</taxon>
        <taxon>Agaricomycotina</taxon>
        <taxon>Agaricomycetes</taxon>
        <taxon>Agaricomycetidae</taxon>
        <taxon>Agaricales</taxon>
        <taxon>Marasmiineae</taxon>
        <taxon>Physalacriaceae</taxon>
        <taxon>Armillaria</taxon>
    </lineage>
</organism>
<dbReference type="Proteomes" id="UP001175226">
    <property type="component" value="Unassembled WGS sequence"/>
</dbReference>
<feature type="chain" id="PRO_5041231847" description="Secreted protein" evidence="1">
    <location>
        <begin position="19"/>
        <end position="88"/>
    </location>
</feature>
<dbReference type="AlphaFoldDB" id="A0AA39N1G3"/>
<name>A0AA39N1G3_9AGAR</name>
<dbReference type="EMBL" id="JAUEPT010000002">
    <property type="protein sequence ID" value="KAK0454442.1"/>
    <property type="molecule type" value="Genomic_DNA"/>
</dbReference>
<evidence type="ECO:0000256" key="1">
    <source>
        <dbReference type="SAM" id="SignalP"/>
    </source>
</evidence>
<keyword evidence="3" id="KW-1185">Reference proteome</keyword>